<dbReference type="PANTHER" id="PTHR46796">
    <property type="entry name" value="HTH-TYPE TRANSCRIPTIONAL ACTIVATOR RHAS-RELATED"/>
    <property type="match status" value="1"/>
</dbReference>
<dbReference type="PANTHER" id="PTHR46796:SF6">
    <property type="entry name" value="ARAC SUBFAMILY"/>
    <property type="match status" value="1"/>
</dbReference>
<organism evidence="5 6">
    <name type="scientific">Xanthomonas euvesicatoria</name>
    <dbReference type="NCBI Taxonomy" id="456327"/>
    <lineage>
        <taxon>Bacteria</taxon>
        <taxon>Pseudomonadati</taxon>
        <taxon>Pseudomonadota</taxon>
        <taxon>Gammaproteobacteria</taxon>
        <taxon>Lysobacterales</taxon>
        <taxon>Lysobacteraceae</taxon>
        <taxon>Xanthomonas</taxon>
    </lineage>
</organism>
<evidence type="ECO:0000256" key="1">
    <source>
        <dbReference type="ARBA" id="ARBA00023015"/>
    </source>
</evidence>
<dbReference type="InterPro" id="IPR018062">
    <property type="entry name" value="HTH_AraC-typ_CS"/>
</dbReference>
<protein>
    <submittedName>
        <fullName evidence="5">AraC-like DNA-binding protein</fullName>
    </submittedName>
</protein>
<dbReference type="Pfam" id="PF12833">
    <property type="entry name" value="HTH_18"/>
    <property type="match status" value="1"/>
</dbReference>
<accession>A0AAW3U5A3</accession>
<feature type="domain" description="HTH araC/xylS-type" evidence="4">
    <location>
        <begin position="16"/>
        <end position="114"/>
    </location>
</feature>
<dbReference type="PROSITE" id="PS01124">
    <property type="entry name" value="HTH_ARAC_FAMILY_2"/>
    <property type="match status" value="1"/>
</dbReference>
<dbReference type="AlphaFoldDB" id="A0AAW3U5A3"/>
<dbReference type="InterPro" id="IPR018060">
    <property type="entry name" value="HTH_AraC"/>
</dbReference>
<dbReference type="GO" id="GO:0003700">
    <property type="term" value="F:DNA-binding transcription factor activity"/>
    <property type="evidence" value="ECO:0007669"/>
    <property type="project" value="InterPro"/>
</dbReference>
<dbReference type="EMBL" id="JACHNL010000005">
    <property type="protein sequence ID" value="MBB4724248.1"/>
    <property type="molecule type" value="Genomic_DNA"/>
</dbReference>
<evidence type="ECO:0000256" key="3">
    <source>
        <dbReference type="ARBA" id="ARBA00023163"/>
    </source>
</evidence>
<comment type="caution">
    <text evidence="5">The sequence shown here is derived from an EMBL/GenBank/DDBJ whole genome shotgun (WGS) entry which is preliminary data.</text>
</comment>
<keyword evidence="2 5" id="KW-0238">DNA-binding</keyword>
<dbReference type="InterPro" id="IPR009057">
    <property type="entry name" value="Homeodomain-like_sf"/>
</dbReference>
<keyword evidence="3" id="KW-0804">Transcription</keyword>
<dbReference type="RefSeq" id="WP_184421361.1">
    <property type="nucleotide sequence ID" value="NZ_JACHNK010000005.1"/>
</dbReference>
<name>A0AAW3U5A3_XANEU</name>
<dbReference type="InterPro" id="IPR050204">
    <property type="entry name" value="AraC_XylS_family_regulators"/>
</dbReference>
<gene>
    <name evidence="5" type="ORF">FHY32_002611</name>
</gene>
<dbReference type="Proteomes" id="UP000576603">
    <property type="component" value="Unassembled WGS sequence"/>
</dbReference>
<evidence type="ECO:0000313" key="6">
    <source>
        <dbReference type="Proteomes" id="UP000576603"/>
    </source>
</evidence>
<dbReference type="Gene3D" id="1.10.10.60">
    <property type="entry name" value="Homeodomain-like"/>
    <property type="match status" value="1"/>
</dbReference>
<dbReference type="PROSITE" id="PS00041">
    <property type="entry name" value="HTH_ARAC_FAMILY_1"/>
    <property type="match status" value="1"/>
</dbReference>
<evidence type="ECO:0000313" key="5">
    <source>
        <dbReference type="EMBL" id="MBB4724248.1"/>
    </source>
</evidence>
<sequence length="150" mass="16968">MTQPGSQPALAHPLHARLLSYVQANLHEPTLGHAALQAAFGLSRATVYRVFHELGGLQHYIRSCRLDAARQHLLQFPDRTLTWLLYELGFQSERQFQRAFQAHFGMSPSDWKRQCLQGLPRTRRPLAHQPWLARAQAACAVRSGSVGEFS</sequence>
<reference evidence="5 6" key="1">
    <citation type="submission" date="2020-08" db="EMBL/GenBank/DDBJ databases">
        <title>Studying the diversity of plant-associated saprophytic bacteria and their role in host health and plant-pathogen interactions.</title>
        <authorList>
            <person name="Potnis N."/>
        </authorList>
    </citation>
    <scope>NUCLEOTIDE SEQUENCE [LARGE SCALE GENOMIC DNA]</scope>
    <source>
        <strain evidence="5 6">CFBP 7922</strain>
    </source>
</reference>
<evidence type="ECO:0000256" key="2">
    <source>
        <dbReference type="ARBA" id="ARBA00023125"/>
    </source>
</evidence>
<keyword evidence="1" id="KW-0805">Transcription regulation</keyword>
<evidence type="ECO:0000259" key="4">
    <source>
        <dbReference type="PROSITE" id="PS01124"/>
    </source>
</evidence>
<dbReference type="SMART" id="SM00342">
    <property type="entry name" value="HTH_ARAC"/>
    <property type="match status" value="1"/>
</dbReference>
<dbReference type="SUPFAM" id="SSF46689">
    <property type="entry name" value="Homeodomain-like"/>
    <property type="match status" value="1"/>
</dbReference>
<proteinExistence type="predicted"/>
<dbReference type="GO" id="GO:0043565">
    <property type="term" value="F:sequence-specific DNA binding"/>
    <property type="evidence" value="ECO:0007669"/>
    <property type="project" value="InterPro"/>
</dbReference>